<evidence type="ECO:0000313" key="3">
    <source>
        <dbReference type="Proteomes" id="UP000355283"/>
    </source>
</evidence>
<sequence length="94" mass="10427">MFPIHVEGASCLNKANKAAGRSIPKADGIQVGPKRKQRPHEDGHFSTRTRHIEAWGIERRRQPLVLGFSERHARGFDGKLTAITTRCAGSLGKR</sequence>
<proteinExistence type="predicted"/>
<feature type="compositionally biased region" description="Basic and acidic residues" evidence="1">
    <location>
        <begin position="39"/>
        <end position="49"/>
    </location>
</feature>
<comment type="caution">
    <text evidence="2">The sequence shown here is derived from an EMBL/GenBank/DDBJ whole genome shotgun (WGS) entry which is preliminary data.</text>
</comment>
<dbReference type="Proteomes" id="UP000355283">
    <property type="component" value="Unassembled WGS sequence"/>
</dbReference>
<name>A0A4D9D2N4_9STRA</name>
<gene>
    <name evidence="2" type="ORF">NSK_005787</name>
</gene>
<evidence type="ECO:0000256" key="1">
    <source>
        <dbReference type="SAM" id="MobiDB-lite"/>
    </source>
</evidence>
<feature type="region of interest" description="Disordered" evidence="1">
    <location>
        <begin position="18"/>
        <end position="49"/>
    </location>
</feature>
<dbReference type="EMBL" id="SDOX01000088">
    <property type="protein sequence ID" value="TFJ82908.1"/>
    <property type="molecule type" value="Genomic_DNA"/>
</dbReference>
<reference evidence="2 3" key="1">
    <citation type="submission" date="2019-01" db="EMBL/GenBank/DDBJ databases">
        <title>Nuclear Genome Assembly of the Microalgal Biofuel strain Nannochloropsis salina CCMP1776.</title>
        <authorList>
            <person name="Hovde B."/>
        </authorList>
    </citation>
    <scope>NUCLEOTIDE SEQUENCE [LARGE SCALE GENOMIC DNA]</scope>
    <source>
        <strain evidence="2 3">CCMP1776</strain>
    </source>
</reference>
<keyword evidence="3" id="KW-1185">Reference proteome</keyword>
<accession>A0A4D9D2N4</accession>
<protein>
    <submittedName>
        <fullName evidence="2">Uncharacterized protein</fullName>
    </submittedName>
</protein>
<dbReference type="AlphaFoldDB" id="A0A4D9D2N4"/>
<organism evidence="2 3">
    <name type="scientific">Nannochloropsis salina CCMP1776</name>
    <dbReference type="NCBI Taxonomy" id="1027361"/>
    <lineage>
        <taxon>Eukaryota</taxon>
        <taxon>Sar</taxon>
        <taxon>Stramenopiles</taxon>
        <taxon>Ochrophyta</taxon>
        <taxon>Eustigmatophyceae</taxon>
        <taxon>Eustigmatales</taxon>
        <taxon>Monodopsidaceae</taxon>
        <taxon>Microchloropsis</taxon>
        <taxon>Microchloropsis salina</taxon>
    </lineage>
</organism>
<evidence type="ECO:0000313" key="2">
    <source>
        <dbReference type="EMBL" id="TFJ82908.1"/>
    </source>
</evidence>